<dbReference type="STRING" id="796620.VIBC2010_17734"/>
<dbReference type="EMBL" id="AEIU01000055">
    <property type="protein sequence ID" value="EFP97554.1"/>
    <property type="molecule type" value="Genomic_DNA"/>
</dbReference>
<gene>
    <name evidence="1" type="ORF">VIBC2010_17734</name>
</gene>
<evidence type="ECO:0000313" key="1">
    <source>
        <dbReference type="EMBL" id="EFP97554.1"/>
    </source>
</evidence>
<protein>
    <submittedName>
        <fullName evidence="1">Uncharacterized protein</fullName>
    </submittedName>
</protein>
<comment type="caution">
    <text evidence="1">The sequence shown here is derived from an EMBL/GenBank/DDBJ whole genome shotgun (WGS) entry which is preliminary data.</text>
</comment>
<reference evidence="1 2" key="1">
    <citation type="journal article" date="2012" name="Int. J. Syst. Evol. Microbiol.">
        <title>Vibrio caribbeanicus sp. nov., isolated from the marine sponge Scleritoderma cyanea.</title>
        <authorList>
            <person name="Hoffmann M."/>
            <person name="Monday S.R."/>
            <person name="Allard M.W."/>
            <person name="Strain E.A."/>
            <person name="Whittaker P."/>
            <person name="Naum M."/>
            <person name="McCarthy P.J."/>
            <person name="Lopez J.V."/>
            <person name="Fischer M."/>
            <person name="Brown E.W."/>
        </authorList>
    </citation>
    <scope>NUCLEOTIDE SEQUENCE [LARGE SCALE GENOMIC DNA]</scope>
    <source>
        <strain evidence="1 2">ATCC BAA-2122</strain>
    </source>
</reference>
<dbReference type="AlphaFoldDB" id="E3BHA6"/>
<name>E3BHA6_9VIBR</name>
<sequence>MFSSYEKAKRIYDKNVGDISYERVPAMTHRFKGLVIRFFWCVLNPLSVRYRYLN</sequence>
<organism evidence="1 2">
    <name type="scientific">Vibrio caribbeanicus ATCC BAA-2122</name>
    <dbReference type="NCBI Taxonomy" id="796620"/>
    <lineage>
        <taxon>Bacteria</taxon>
        <taxon>Pseudomonadati</taxon>
        <taxon>Pseudomonadota</taxon>
        <taxon>Gammaproteobacteria</taxon>
        <taxon>Vibrionales</taxon>
        <taxon>Vibrionaceae</taxon>
        <taxon>Vibrio</taxon>
    </lineage>
</organism>
<evidence type="ECO:0000313" key="2">
    <source>
        <dbReference type="Proteomes" id="UP000002943"/>
    </source>
</evidence>
<dbReference type="Proteomes" id="UP000002943">
    <property type="component" value="Unassembled WGS sequence"/>
</dbReference>
<proteinExistence type="predicted"/>
<keyword evidence="2" id="KW-1185">Reference proteome</keyword>
<accession>E3BHA6</accession>